<dbReference type="PROSITE" id="PS51900">
    <property type="entry name" value="CB"/>
    <property type="match status" value="1"/>
</dbReference>
<evidence type="ECO:0000256" key="2">
    <source>
        <dbReference type="ARBA" id="ARBA00022490"/>
    </source>
</evidence>
<comment type="caution">
    <text evidence="12">The sequence shown here is derived from an EMBL/GenBank/DDBJ whole genome shotgun (WGS) entry which is preliminary data.</text>
</comment>
<comment type="subcellular location">
    <subcellularLocation>
        <location evidence="1 9">Cytoplasm</location>
    </subcellularLocation>
</comment>
<keyword evidence="2 9" id="KW-0963">Cytoplasm</keyword>
<evidence type="ECO:0000256" key="6">
    <source>
        <dbReference type="ARBA" id="ARBA00023125"/>
    </source>
</evidence>
<dbReference type="GO" id="GO:0003677">
    <property type="term" value="F:DNA binding"/>
    <property type="evidence" value="ECO:0007669"/>
    <property type="project" value="UniProtKB-UniRule"/>
</dbReference>
<reference evidence="12 13" key="1">
    <citation type="submission" date="2015-02" db="EMBL/GenBank/DDBJ databases">
        <title>Single-cell genomics of uncultivated deep-branching MTB reveals a conserved set of magnetosome genes.</title>
        <authorList>
            <person name="Kolinko S."/>
            <person name="Richter M."/>
            <person name="Glockner F.O."/>
            <person name="Brachmann A."/>
            <person name="Schuler D."/>
        </authorList>
    </citation>
    <scope>NUCLEOTIDE SEQUENCE [LARGE SCALE GENOMIC DNA]</scope>
    <source>
        <strain evidence="12">TM-1</strain>
    </source>
</reference>
<dbReference type="InterPro" id="IPR010998">
    <property type="entry name" value="Integrase_recombinase_N"/>
</dbReference>
<dbReference type="GO" id="GO:0006313">
    <property type="term" value="P:DNA transposition"/>
    <property type="evidence" value="ECO:0007669"/>
    <property type="project" value="UniProtKB-UniRule"/>
</dbReference>
<dbReference type="Gene3D" id="1.10.443.10">
    <property type="entry name" value="Intergrase catalytic core"/>
    <property type="match status" value="1"/>
</dbReference>
<evidence type="ECO:0000256" key="3">
    <source>
        <dbReference type="ARBA" id="ARBA00022618"/>
    </source>
</evidence>
<feature type="active site" evidence="9">
    <location>
        <position position="246"/>
    </location>
</feature>
<evidence type="ECO:0000256" key="9">
    <source>
        <dbReference type="HAMAP-Rule" id="MF_01808"/>
    </source>
</evidence>
<dbReference type="SUPFAM" id="SSF56349">
    <property type="entry name" value="DNA breaking-rejoining enzymes"/>
    <property type="match status" value="1"/>
</dbReference>
<proteinExistence type="inferred from homology"/>
<evidence type="ECO:0000313" key="12">
    <source>
        <dbReference type="EMBL" id="KJU86121.1"/>
    </source>
</evidence>
<dbReference type="Proteomes" id="UP000033423">
    <property type="component" value="Unassembled WGS sequence"/>
</dbReference>
<dbReference type="PANTHER" id="PTHR30349">
    <property type="entry name" value="PHAGE INTEGRASE-RELATED"/>
    <property type="match status" value="1"/>
</dbReference>
<keyword evidence="3 9" id="KW-0132">Cell division</keyword>
<sequence length="321" mass="36072">MGLLQQQIGNFLRYLEVEVNASPHTLRAYKNDLEGFAAFLQDIPPQQIDIYDIRGYIAYQSQKGLDKNTIARRIATIRAFFKYMYDTGVIEINPARLANAPKTTRPLPKFFTVAEVFELIEQVNDLDFRGIRDRAILELLYSSGLRVGELASANVNDIDIVGRRIKVWGKGKKQRFVPMGSYAINALKAYIKQRPAMLNKADSGQSEAFFLNRKGGRLTTRSIYRVVVKYARVIGKDGNVGPHTMRHSFATHMLQRGAGLMTILELMGHTSLSATQKYTHLDIEHLIDVYGNSHPLAKGRGELPVSALTGEVPDKLVGQEY</sequence>
<dbReference type="InterPro" id="IPR050090">
    <property type="entry name" value="Tyrosine_recombinase_XerCD"/>
</dbReference>
<dbReference type="GO" id="GO:0005737">
    <property type="term" value="C:cytoplasm"/>
    <property type="evidence" value="ECO:0007669"/>
    <property type="project" value="UniProtKB-SubCell"/>
</dbReference>
<feature type="domain" description="Core-binding (CB)" evidence="11">
    <location>
        <begin position="2"/>
        <end position="85"/>
    </location>
</feature>
<organism evidence="12 13">
    <name type="scientific">Candidatus Magnetobacterium bavaricum</name>
    <dbReference type="NCBI Taxonomy" id="29290"/>
    <lineage>
        <taxon>Bacteria</taxon>
        <taxon>Pseudomonadati</taxon>
        <taxon>Nitrospirota</taxon>
        <taxon>Thermodesulfovibrionia</taxon>
        <taxon>Thermodesulfovibrionales</taxon>
        <taxon>Candidatus Magnetobacteriaceae</taxon>
        <taxon>Candidatus Magnetobacterium</taxon>
    </lineage>
</organism>
<keyword evidence="4 9" id="KW-0159">Chromosome partition</keyword>
<comment type="similarity">
    <text evidence="9">Belongs to the 'phage' integrase family. XerC subfamily.</text>
</comment>
<keyword evidence="7 9" id="KW-0233">DNA recombination</keyword>
<keyword evidence="5 9" id="KW-0229">DNA integration</keyword>
<dbReference type="Pfam" id="PF00589">
    <property type="entry name" value="Phage_integrase"/>
    <property type="match status" value="1"/>
</dbReference>
<evidence type="ECO:0000259" key="11">
    <source>
        <dbReference type="PROSITE" id="PS51900"/>
    </source>
</evidence>
<keyword evidence="6 9" id="KW-0238">DNA-binding</keyword>
<dbReference type="AlphaFoldDB" id="A0A0F3GW39"/>
<dbReference type="Pfam" id="PF02899">
    <property type="entry name" value="Phage_int_SAM_1"/>
    <property type="match status" value="1"/>
</dbReference>
<dbReference type="GO" id="GO:0009037">
    <property type="term" value="F:tyrosine-based site-specific recombinase activity"/>
    <property type="evidence" value="ECO:0007669"/>
    <property type="project" value="UniProtKB-UniRule"/>
</dbReference>
<name>A0A0F3GW39_9BACT</name>
<evidence type="ECO:0000313" key="13">
    <source>
        <dbReference type="Proteomes" id="UP000033423"/>
    </source>
</evidence>
<dbReference type="InterPro" id="IPR011010">
    <property type="entry name" value="DNA_brk_join_enz"/>
</dbReference>
<dbReference type="CDD" id="cd00798">
    <property type="entry name" value="INT_XerDC_C"/>
    <property type="match status" value="1"/>
</dbReference>
<dbReference type="GO" id="GO:0051301">
    <property type="term" value="P:cell division"/>
    <property type="evidence" value="ECO:0007669"/>
    <property type="project" value="UniProtKB-KW"/>
</dbReference>
<dbReference type="InterPro" id="IPR013762">
    <property type="entry name" value="Integrase-like_cat_sf"/>
</dbReference>
<feature type="active site" evidence="9">
    <location>
        <position position="170"/>
    </location>
</feature>
<comment type="subunit">
    <text evidence="9">Forms a cyclic heterotetrameric complex composed of two molecules of XerC and two molecules of XerD.</text>
</comment>
<accession>A0A0F3GW39</accession>
<keyword evidence="13" id="KW-1185">Reference proteome</keyword>
<dbReference type="HAMAP" id="MF_01808">
    <property type="entry name" value="Recomb_XerC_XerD"/>
    <property type="match status" value="1"/>
</dbReference>
<dbReference type="PANTHER" id="PTHR30349:SF77">
    <property type="entry name" value="TYROSINE RECOMBINASE XERC"/>
    <property type="match status" value="1"/>
</dbReference>
<feature type="domain" description="Tyr recombinase" evidence="10">
    <location>
        <begin position="106"/>
        <end position="291"/>
    </location>
</feature>
<evidence type="ECO:0000256" key="8">
    <source>
        <dbReference type="ARBA" id="ARBA00023306"/>
    </source>
</evidence>
<dbReference type="NCBIfam" id="NF040815">
    <property type="entry name" value="recomb_XerA_Arch"/>
    <property type="match status" value="1"/>
</dbReference>
<comment type="function">
    <text evidence="9">Site-specific tyrosine recombinase, which acts by catalyzing the cutting and rejoining of the recombining DNA molecules. The XerC-XerD complex is essential to convert dimers of the bacterial chromosome into monomers to permit their segregation at cell division. It also contributes to the segregational stability of plasmids.</text>
</comment>
<dbReference type="PROSITE" id="PS51898">
    <property type="entry name" value="TYR_RECOMBINASE"/>
    <property type="match status" value="1"/>
</dbReference>
<evidence type="ECO:0000259" key="10">
    <source>
        <dbReference type="PROSITE" id="PS51898"/>
    </source>
</evidence>
<dbReference type="EMBL" id="LACI01000733">
    <property type="protein sequence ID" value="KJU86121.1"/>
    <property type="molecule type" value="Genomic_DNA"/>
</dbReference>
<feature type="active site" evidence="9">
    <location>
        <position position="146"/>
    </location>
</feature>
<evidence type="ECO:0000256" key="1">
    <source>
        <dbReference type="ARBA" id="ARBA00004496"/>
    </source>
</evidence>
<evidence type="ECO:0000256" key="4">
    <source>
        <dbReference type="ARBA" id="ARBA00022829"/>
    </source>
</evidence>
<dbReference type="Gene3D" id="1.10.150.130">
    <property type="match status" value="1"/>
</dbReference>
<evidence type="ECO:0000256" key="5">
    <source>
        <dbReference type="ARBA" id="ARBA00022908"/>
    </source>
</evidence>
<dbReference type="InterPro" id="IPR002104">
    <property type="entry name" value="Integrase_catalytic"/>
</dbReference>
<dbReference type="InterPro" id="IPR004107">
    <property type="entry name" value="Integrase_SAM-like_N"/>
</dbReference>
<feature type="active site" evidence="9">
    <location>
        <position position="243"/>
    </location>
</feature>
<gene>
    <name evidence="9" type="primary">xerC</name>
    <name evidence="12" type="ORF">MBAV_001684</name>
</gene>
<feature type="active site" evidence="9">
    <location>
        <position position="269"/>
    </location>
</feature>
<dbReference type="InterPro" id="IPR044068">
    <property type="entry name" value="CB"/>
</dbReference>
<keyword evidence="8 9" id="KW-0131">Cell cycle</keyword>
<evidence type="ECO:0000256" key="7">
    <source>
        <dbReference type="ARBA" id="ARBA00023172"/>
    </source>
</evidence>
<dbReference type="GO" id="GO:0007059">
    <property type="term" value="P:chromosome segregation"/>
    <property type="evidence" value="ECO:0007669"/>
    <property type="project" value="UniProtKB-UniRule"/>
</dbReference>
<feature type="active site" description="O-(3'-phospho-DNA)-tyrosine intermediate" evidence="9">
    <location>
        <position position="278"/>
    </location>
</feature>
<protein>
    <recommendedName>
        <fullName evidence="9">Tyrosine recombinase XerC</fullName>
    </recommendedName>
</protein>
<dbReference type="InterPro" id="IPR023009">
    <property type="entry name" value="Tyrosine_recombinase_XerC/XerD"/>
</dbReference>